<organism evidence="2">
    <name type="scientific">metagenome</name>
    <dbReference type="NCBI Taxonomy" id="256318"/>
    <lineage>
        <taxon>unclassified sequences</taxon>
        <taxon>metagenomes</taxon>
    </lineage>
</organism>
<proteinExistence type="predicted"/>
<feature type="region of interest" description="Disordered" evidence="1">
    <location>
        <begin position="150"/>
        <end position="176"/>
    </location>
</feature>
<name>A0A2P2BWQ9_9ZZZZ</name>
<accession>A0A2P2BWQ9</accession>
<gene>
    <name evidence="2" type="ORF">NOCA2130016</name>
</gene>
<evidence type="ECO:0000313" key="2">
    <source>
        <dbReference type="EMBL" id="CUR54176.1"/>
    </source>
</evidence>
<protein>
    <submittedName>
        <fullName evidence="2">Uncharacterized protein</fullName>
    </submittedName>
</protein>
<dbReference type="EMBL" id="CZKA01000005">
    <property type="protein sequence ID" value="CUR54176.1"/>
    <property type="molecule type" value="Genomic_DNA"/>
</dbReference>
<evidence type="ECO:0000256" key="1">
    <source>
        <dbReference type="SAM" id="MobiDB-lite"/>
    </source>
</evidence>
<reference evidence="2" key="1">
    <citation type="submission" date="2015-08" db="EMBL/GenBank/DDBJ databases">
        <authorList>
            <person name="Babu N.S."/>
            <person name="Beckwith C.J."/>
            <person name="Beseler K.G."/>
            <person name="Brison A."/>
            <person name="Carone J.V."/>
            <person name="Caskin T.P."/>
            <person name="Diamond M."/>
            <person name="Durham M.E."/>
            <person name="Foxe J.M."/>
            <person name="Go M."/>
            <person name="Henderson B.A."/>
            <person name="Jones I.B."/>
            <person name="McGettigan J.A."/>
            <person name="Micheletti S.J."/>
            <person name="Nasrallah M.E."/>
            <person name="Ortiz D."/>
            <person name="Piller C.R."/>
            <person name="Privatt S.R."/>
            <person name="Schneider S.L."/>
            <person name="Sharp S."/>
            <person name="Smith T.C."/>
            <person name="Stanton J.D."/>
            <person name="Ullery H.E."/>
            <person name="Wilson R.J."/>
            <person name="Serrano M.G."/>
            <person name="Buck G."/>
            <person name="Lee V."/>
            <person name="Wang Y."/>
            <person name="Carvalho R."/>
            <person name="Voegtly L."/>
            <person name="Shi R."/>
            <person name="Duckworth R."/>
            <person name="Johnson A."/>
            <person name="Loviza R."/>
            <person name="Walstead R."/>
            <person name="Shah Z."/>
            <person name="Kiflezghi M."/>
            <person name="Wade K."/>
            <person name="Ball S.L."/>
            <person name="Bradley K.W."/>
            <person name="Asai D.J."/>
            <person name="Bowman C.A."/>
            <person name="Russell D.A."/>
            <person name="Pope W.H."/>
            <person name="Jacobs-Sera D."/>
            <person name="Hendrix R.W."/>
            <person name="Hatfull G.F."/>
        </authorList>
    </citation>
    <scope>NUCLEOTIDE SEQUENCE</scope>
</reference>
<sequence length="176" mass="18606">MMATESPESFFSQTTLTRMSRGSSFELSTFPVAFTSPLSVGHACVVTSVRMPSKSSPMLGSTWVEDDSPSLADWLSPPAVAFDGAAFGSPGGLSAVSLHAVSPEAIPRIADMATSPRMIGVFMSRVPFSWCAGWLPGGRSMGSPVACIPTAPLHGQQQSTGQEKAEAHERHDRHRG</sequence>
<dbReference type="AlphaFoldDB" id="A0A2P2BWQ9"/>